<accession>A0A0C3FVG6</accession>
<dbReference type="AlphaFoldDB" id="A0A0C3FVG6"/>
<reference evidence="2" key="2">
    <citation type="submission" date="2015-01" db="EMBL/GenBank/DDBJ databases">
        <title>Evolutionary Origins and Diversification of the Mycorrhizal Mutualists.</title>
        <authorList>
            <consortium name="DOE Joint Genome Institute"/>
            <consortium name="Mycorrhizal Genomics Consortium"/>
            <person name="Kohler A."/>
            <person name="Kuo A."/>
            <person name="Nagy L.G."/>
            <person name="Floudas D."/>
            <person name="Copeland A."/>
            <person name="Barry K.W."/>
            <person name="Cichocki N."/>
            <person name="Veneault-Fourrey C."/>
            <person name="LaButti K."/>
            <person name="Lindquist E.A."/>
            <person name="Lipzen A."/>
            <person name="Lundell T."/>
            <person name="Morin E."/>
            <person name="Murat C."/>
            <person name="Riley R."/>
            <person name="Ohm R."/>
            <person name="Sun H."/>
            <person name="Tunlid A."/>
            <person name="Henrissat B."/>
            <person name="Grigoriev I.V."/>
            <person name="Hibbett D.S."/>
            <person name="Martin F."/>
        </authorList>
    </citation>
    <scope>NUCLEOTIDE SEQUENCE [LARGE SCALE GENOMIC DNA]</scope>
    <source>
        <strain evidence="2">F 1598</strain>
    </source>
</reference>
<dbReference type="Proteomes" id="UP000054166">
    <property type="component" value="Unassembled WGS sequence"/>
</dbReference>
<sequence>MGSIWVGGVGINGGGHGGDLLYEVYAGDLEVGLEDPEIERDGRGFAPKPKIELHGLDISGGQKQFAGWVGEPHWMRSALGLQVWGGALQDHAEEGGLSPKSEYRGAWARYQPRVETVCGVGGWTLWDEMYMVVEDHTGEGDCPQNLNIELRGLDISAGCKWFAVWVEKPYGIRCMWWSKEWEGGIAKSRGGGGLSPKLKYRATWAQYWRGVEMLCGTWGQAQWDDGGAGVECVGEAPHKITRRRRVYPQNPNIEPCRLDIRWGKQRGSWQELVGCRKCSV</sequence>
<evidence type="ECO:0000313" key="2">
    <source>
        <dbReference type="Proteomes" id="UP000054166"/>
    </source>
</evidence>
<gene>
    <name evidence="1" type="ORF">PILCRDRAFT_85581</name>
</gene>
<protein>
    <submittedName>
        <fullName evidence="1">Uncharacterized protein</fullName>
    </submittedName>
</protein>
<dbReference type="InParanoid" id="A0A0C3FVG6"/>
<name>A0A0C3FVG6_PILCF</name>
<reference evidence="1 2" key="1">
    <citation type="submission" date="2014-04" db="EMBL/GenBank/DDBJ databases">
        <authorList>
            <consortium name="DOE Joint Genome Institute"/>
            <person name="Kuo A."/>
            <person name="Tarkka M."/>
            <person name="Buscot F."/>
            <person name="Kohler A."/>
            <person name="Nagy L.G."/>
            <person name="Floudas D."/>
            <person name="Copeland A."/>
            <person name="Barry K.W."/>
            <person name="Cichocki N."/>
            <person name="Veneault-Fourrey C."/>
            <person name="LaButti K."/>
            <person name="Lindquist E.A."/>
            <person name="Lipzen A."/>
            <person name="Lundell T."/>
            <person name="Morin E."/>
            <person name="Murat C."/>
            <person name="Sun H."/>
            <person name="Tunlid A."/>
            <person name="Henrissat B."/>
            <person name="Grigoriev I.V."/>
            <person name="Hibbett D.S."/>
            <person name="Martin F."/>
            <person name="Nordberg H.P."/>
            <person name="Cantor M.N."/>
            <person name="Hua S.X."/>
        </authorList>
    </citation>
    <scope>NUCLEOTIDE SEQUENCE [LARGE SCALE GENOMIC DNA]</scope>
    <source>
        <strain evidence="1 2">F 1598</strain>
    </source>
</reference>
<evidence type="ECO:0000313" key="1">
    <source>
        <dbReference type="EMBL" id="KIM88455.1"/>
    </source>
</evidence>
<dbReference type="HOGENOM" id="CLU_994379_0_0_1"/>
<dbReference type="EMBL" id="KN832977">
    <property type="protein sequence ID" value="KIM88455.1"/>
    <property type="molecule type" value="Genomic_DNA"/>
</dbReference>
<organism evidence="1 2">
    <name type="scientific">Piloderma croceum (strain F 1598)</name>
    <dbReference type="NCBI Taxonomy" id="765440"/>
    <lineage>
        <taxon>Eukaryota</taxon>
        <taxon>Fungi</taxon>
        <taxon>Dikarya</taxon>
        <taxon>Basidiomycota</taxon>
        <taxon>Agaricomycotina</taxon>
        <taxon>Agaricomycetes</taxon>
        <taxon>Agaricomycetidae</taxon>
        <taxon>Atheliales</taxon>
        <taxon>Atheliaceae</taxon>
        <taxon>Piloderma</taxon>
    </lineage>
</organism>
<proteinExistence type="predicted"/>
<keyword evidence="2" id="KW-1185">Reference proteome</keyword>